<dbReference type="InterPro" id="IPR036390">
    <property type="entry name" value="WH_DNA-bd_sf"/>
</dbReference>
<sequence>MIYAILTEAQNKQEKQPDMADTVDSSIAVAGLKAAIRVASHGSFLRAAISMGVSQSQLSRRVAGLESRLGQKLFHRHGRGVALTDFGQRIMPRVQSLIAELEAFDALVSDTRAQLSGDVTVGVIPLVSRHLASSLVRRLQSTHPGIRLRMLEAYSGQVEEWLSSGRVDIGVFNRYGGARPVYADPLMRGQVSVIGTPDHPLFRQKDIPFNVLQAIPIAMPARPNSLTDHILGAAANHGISLNIALEAGTSSLIQEAMLASGLLTLSPAGTYVKAISNNQLTARHLCSPSVQQTTWIATSRQHPLTAASRAVEKFIKEILYTSTQ</sequence>
<dbReference type="PRINTS" id="PR00039">
    <property type="entry name" value="HTHLYSR"/>
</dbReference>
<dbReference type="AlphaFoldDB" id="A0A356LJ20"/>
<dbReference type="InterPro" id="IPR050950">
    <property type="entry name" value="HTH-type_LysR_regulators"/>
</dbReference>
<dbReference type="SUPFAM" id="SSF46785">
    <property type="entry name" value="Winged helix' DNA-binding domain"/>
    <property type="match status" value="1"/>
</dbReference>
<reference evidence="6 7" key="1">
    <citation type="journal article" date="2018" name="Nat. Biotechnol.">
        <title>A standardized bacterial taxonomy based on genome phylogeny substantially revises the tree of life.</title>
        <authorList>
            <person name="Parks D.H."/>
            <person name="Chuvochina M."/>
            <person name="Waite D.W."/>
            <person name="Rinke C."/>
            <person name="Skarshewski A."/>
            <person name="Chaumeil P.A."/>
            <person name="Hugenholtz P."/>
        </authorList>
    </citation>
    <scope>NUCLEOTIDE SEQUENCE [LARGE SCALE GENOMIC DNA]</scope>
    <source>
        <strain evidence="6">UBA10707</strain>
    </source>
</reference>
<organism evidence="6 7">
    <name type="scientific">Advenella kashmirensis</name>
    <dbReference type="NCBI Taxonomy" id="310575"/>
    <lineage>
        <taxon>Bacteria</taxon>
        <taxon>Pseudomonadati</taxon>
        <taxon>Pseudomonadota</taxon>
        <taxon>Betaproteobacteria</taxon>
        <taxon>Burkholderiales</taxon>
        <taxon>Alcaligenaceae</taxon>
    </lineage>
</organism>
<accession>A0A356LJ20</accession>
<dbReference type="EMBL" id="DOEK01000030">
    <property type="protein sequence ID" value="HBP30738.1"/>
    <property type="molecule type" value="Genomic_DNA"/>
</dbReference>
<dbReference type="Pfam" id="PF00126">
    <property type="entry name" value="HTH_1"/>
    <property type="match status" value="1"/>
</dbReference>
<dbReference type="FunFam" id="1.10.10.10:FF:000001">
    <property type="entry name" value="LysR family transcriptional regulator"/>
    <property type="match status" value="1"/>
</dbReference>
<dbReference type="GO" id="GO:0003677">
    <property type="term" value="F:DNA binding"/>
    <property type="evidence" value="ECO:0007669"/>
    <property type="project" value="UniProtKB-KW"/>
</dbReference>
<dbReference type="InterPro" id="IPR036388">
    <property type="entry name" value="WH-like_DNA-bd_sf"/>
</dbReference>
<dbReference type="GO" id="GO:0005829">
    <property type="term" value="C:cytosol"/>
    <property type="evidence" value="ECO:0007669"/>
    <property type="project" value="TreeGrafter"/>
</dbReference>
<name>A0A356LJ20_9BURK</name>
<evidence type="ECO:0000313" key="6">
    <source>
        <dbReference type="EMBL" id="HBP30738.1"/>
    </source>
</evidence>
<dbReference type="InterPro" id="IPR000847">
    <property type="entry name" value="LysR_HTH_N"/>
</dbReference>
<dbReference type="PANTHER" id="PTHR30419:SF8">
    <property type="entry name" value="NITROGEN ASSIMILATION TRANSCRIPTIONAL ACTIVATOR-RELATED"/>
    <property type="match status" value="1"/>
</dbReference>
<evidence type="ECO:0000256" key="3">
    <source>
        <dbReference type="ARBA" id="ARBA00023125"/>
    </source>
</evidence>
<proteinExistence type="inferred from homology"/>
<dbReference type="Gene3D" id="3.40.190.290">
    <property type="match status" value="1"/>
</dbReference>
<evidence type="ECO:0000256" key="4">
    <source>
        <dbReference type="ARBA" id="ARBA00023163"/>
    </source>
</evidence>
<dbReference type="Gene3D" id="1.10.10.10">
    <property type="entry name" value="Winged helix-like DNA-binding domain superfamily/Winged helix DNA-binding domain"/>
    <property type="match status" value="1"/>
</dbReference>
<evidence type="ECO:0000259" key="5">
    <source>
        <dbReference type="PROSITE" id="PS50931"/>
    </source>
</evidence>
<keyword evidence="3" id="KW-0238">DNA-binding</keyword>
<protein>
    <recommendedName>
        <fullName evidence="5">HTH lysR-type domain-containing protein</fullName>
    </recommendedName>
</protein>
<keyword evidence="2" id="KW-0805">Transcription regulation</keyword>
<dbReference type="InterPro" id="IPR005119">
    <property type="entry name" value="LysR_subst-bd"/>
</dbReference>
<evidence type="ECO:0000313" key="7">
    <source>
        <dbReference type="Proteomes" id="UP000264036"/>
    </source>
</evidence>
<evidence type="ECO:0000256" key="1">
    <source>
        <dbReference type="ARBA" id="ARBA00009437"/>
    </source>
</evidence>
<dbReference type="Proteomes" id="UP000264036">
    <property type="component" value="Unassembled WGS sequence"/>
</dbReference>
<dbReference type="PANTHER" id="PTHR30419">
    <property type="entry name" value="HTH-TYPE TRANSCRIPTIONAL REGULATOR YBHD"/>
    <property type="match status" value="1"/>
</dbReference>
<dbReference type="Pfam" id="PF03466">
    <property type="entry name" value="LysR_substrate"/>
    <property type="match status" value="1"/>
</dbReference>
<dbReference type="GO" id="GO:0003700">
    <property type="term" value="F:DNA-binding transcription factor activity"/>
    <property type="evidence" value="ECO:0007669"/>
    <property type="project" value="InterPro"/>
</dbReference>
<comment type="similarity">
    <text evidence="1">Belongs to the LysR transcriptional regulatory family.</text>
</comment>
<comment type="caution">
    <text evidence="6">The sequence shown here is derived from an EMBL/GenBank/DDBJ whole genome shotgun (WGS) entry which is preliminary data.</text>
</comment>
<keyword evidence="4" id="KW-0804">Transcription</keyword>
<gene>
    <name evidence="6" type="ORF">DD666_15125</name>
</gene>
<evidence type="ECO:0000256" key="2">
    <source>
        <dbReference type="ARBA" id="ARBA00023015"/>
    </source>
</evidence>
<dbReference type="SUPFAM" id="SSF53850">
    <property type="entry name" value="Periplasmic binding protein-like II"/>
    <property type="match status" value="1"/>
</dbReference>
<dbReference type="PROSITE" id="PS50931">
    <property type="entry name" value="HTH_LYSR"/>
    <property type="match status" value="1"/>
</dbReference>
<feature type="domain" description="HTH lysR-type" evidence="5">
    <location>
        <begin position="32"/>
        <end position="84"/>
    </location>
</feature>